<evidence type="ECO:0000256" key="1">
    <source>
        <dbReference type="ARBA" id="ARBA00004141"/>
    </source>
</evidence>
<comment type="caution">
    <text evidence="12">The sequence shown here is derived from an EMBL/GenBank/DDBJ whole genome shotgun (WGS) entry which is preliminary data.</text>
</comment>
<dbReference type="InterPro" id="IPR002076">
    <property type="entry name" value="ELO_fam"/>
</dbReference>
<evidence type="ECO:0000256" key="6">
    <source>
        <dbReference type="ARBA" id="ARBA00022989"/>
    </source>
</evidence>
<name>A0A423XAZ4_9PEZI</name>
<dbReference type="Pfam" id="PF01151">
    <property type="entry name" value="ELO"/>
    <property type="match status" value="1"/>
</dbReference>
<keyword evidence="6 10" id="KW-1133">Transmembrane helix</keyword>
<feature type="region of interest" description="Disordered" evidence="11">
    <location>
        <begin position="453"/>
        <end position="490"/>
    </location>
</feature>
<evidence type="ECO:0000256" key="3">
    <source>
        <dbReference type="ARBA" id="ARBA00022679"/>
    </source>
</evidence>
<feature type="transmembrane region" description="Helical" evidence="10">
    <location>
        <begin position="387"/>
        <end position="408"/>
    </location>
</feature>
<evidence type="ECO:0000313" key="12">
    <source>
        <dbReference type="EMBL" id="ROW13112.1"/>
    </source>
</evidence>
<feature type="compositionally biased region" description="Low complexity" evidence="11">
    <location>
        <begin position="457"/>
        <end position="475"/>
    </location>
</feature>
<dbReference type="InParanoid" id="A0A423XAZ4"/>
<dbReference type="GO" id="GO:0030148">
    <property type="term" value="P:sphingolipid biosynthetic process"/>
    <property type="evidence" value="ECO:0007669"/>
    <property type="project" value="TreeGrafter"/>
</dbReference>
<evidence type="ECO:0000256" key="4">
    <source>
        <dbReference type="ARBA" id="ARBA00022692"/>
    </source>
</evidence>
<keyword evidence="3 10" id="KW-0808">Transferase</keyword>
<organism evidence="12 13">
    <name type="scientific">Cytospora leucostoma</name>
    <dbReference type="NCBI Taxonomy" id="1230097"/>
    <lineage>
        <taxon>Eukaryota</taxon>
        <taxon>Fungi</taxon>
        <taxon>Dikarya</taxon>
        <taxon>Ascomycota</taxon>
        <taxon>Pezizomycotina</taxon>
        <taxon>Sordariomycetes</taxon>
        <taxon>Sordariomycetidae</taxon>
        <taxon>Diaporthales</taxon>
        <taxon>Cytosporaceae</taxon>
        <taxon>Cytospora</taxon>
    </lineage>
</organism>
<comment type="catalytic activity">
    <reaction evidence="10">
        <text>an acyl-CoA + malonyl-CoA + H(+) = a 3-oxoacyl-CoA + CO2 + CoA</text>
        <dbReference type="Rhea" id="RHEA:50252"/>
        <dbReference type="ChEBI" id="CHEBI:15378"/>
        <dbReference type="ChEBI" id="CHEBI:16526"/>
        <dbReference type="ChEBI" id="CHEBI:57287"/>
        <dbReference type="ChEBI" id="CHEBI:57384"/>
        <dbReference type="ChEBI" id="CHEBI:58342"/>
        <dbReference type="ChEBI" id="CHEBI:90726"/>
    </reaction>
    <physiologicalReaction direction="left-to-right" evidence="10">
        <dbReference type="Rhea" id="RHEA:50253"/>
    </physiologicalReaction>
</comment>
<protein>
    <recommendedName>
        <fullName evidence="10">Elongation of fatty acids protein</fullName>
        <ecNumber evidence="10">2.3.1.-</ecNumber>
    </recommendedName>
</protein>
<evidence type="ECO:0000256" key="11">
    <source>
        <dbReference type="SAM" id="MobiDB-lite"/>
    </source>
</evidence>
<evidence type="ECO:0000256" key="2">
    <source>
        <dbReference type="ARBA" id="ARBA00022516"/>
    </source>
</evidence>
<keyword evidence="13" id="KW-1185">Reference proteome</keyword>
<comment type="caution">
    <text evidence="10">Lacks conserved residue(s) required for the propagation of feature annotation.</text>
</comment>
<evidence type="ECO:0000256" key="10">
    <source>
        <dbReference type="RuleBase" id="RU361115"/>
    </source>
</evidence>
<dbReference type="GO" id="GO:0034626">
    <property type="term" value="P:fatty acid elongation, polyunsaturated fatty acid"/>
    <property type="evidence" value="ECO:0007669"/>
    <property type="project" value="TreeGrafter"/>
</dbReference>
<gene>
    <name evidence="12" type="ORF">VPNG_05936</name>
</gene>
<dbReference type="Proteomes" id="UP000285146">
    <property type="component" value="Unassembled WGS sequence"/>
</dbReference>
<evidence type="ECO:0000256" key="9">
    <source>
        <dbReference type="ARBA" id="ARBA00023160"/>
    </source>
</evidence>
<dbReference type="EMBL" id="LKEB01000022">
    <property type="protein sequence ID" value="ROW13112.1"/>
    <property type="molecule type" value="Genomic_DNA"/>
</dbReference>
<keyword evidence="4 10" id="KW-0812">Transmembrane</keyword>
<evidence type="ECO:0000256" key="8">
    <source>
        <dbReference type="ARBA" id="ARBA00023136"/>
    </source>
</evidence>
<dbReference type="GO" id="GO:0009922">
    <property type="term" value="F:fatty acid elongase activity"/>
    <property type="evidence" value="ECO:0007669"/>
    <property type="project" value="InterPro"/>
</dbReference>
<dbReference type="AlphaFoldDB" id="A0A423XAZ4"/>
<dbReference type="PANTHER" id="PTHR11157">
    <property type="entry name" value="FATTY ACID ACYL TRANSFERASE-RELATED"/>
    <property type="match status" value="1"/>
</dbReference>
<dbReference type="OrthoDB" id="10259681at2759"/>
<accession>A0A423XAZ4</accession>
<keyword evidence="9 10" id="KW-0275">Fatty acid biosynthesis</keyword>
<feature type="transmembrane region" description="Helical" evidence="10">
    <location>
        <begin position="238"/>
        <end position="261"/>
    </location>
</feature>
<evidence type="ECO:0000313" key="13">
    <source>
        <dbReference type="Proteomes" id="UP000285146"/>
    </source>
</evidence>
<comment type="subcellular location">
    <subcellularLocation>
        <location evidence="1">Membrane</location>
        <topology evidence="1">Multi-pass membrane protein</topology>
    </subcellularLocation>
</comment>
<keyword evidence="8 10" id="KW-0472">Membrane</keyword>
<dbReference type="GO" id="GO:0034625">
    <property type="term" value="P:fatty acid elongation, monounsaturated fatty acid"/>
    <property type="evidence" value="ECO:0007669"/>
    <property type="project" value="TreeGrafter"/>
</dbReference>
<sequence length="490" mass="53243">MDISHVYATAPDPLLFKSMFPPNSLPEFLPPPAPGSVSSAPPFLIPDHIYRAALDPRVPLTIAAAYAVTAKLLNKYNTANGKKPWALSKTRAFYAFVVAHNIFLAVYSAWTFYGMVGVMRRSVVNPLGPQGLNGFVDSMTRLHGPGGLGNAIYYSEPEGRWVSDSSNVSLGSDGLPSRTDLGRIWNEGLAFYGWIFYLSKFYEVLDTFIILAKGKLSSTLQTYHHAGAMMCMWAGMRYMSAPIWMFAFVNSGIHALMYTYYTLSVFNVHVPVVVKRTLTSLQITQFLVGASYAMIHSFVSYDVPVETTIVRSATSTATSAAVGSDATGSASTGLVFLDNLKQLVFGAASKVHTSALAHEGAPQYTTSEETVYAHKVVPAITTTGQSFAIWLNVLYLAPLTYLFVKFFITSYIKRSGAEAARKGKGKTSHQNHVTVAEKAGWDAAQGLQNEVYGTQENGRANGSASNSKANGSPNGRVLKPVTNQRHSRHA</sequence>
<feature type="transmembrane region" description="Helical" evidence="10">
    <location>
        <begin position="191"/>
        <end position="212"/>
    </location>
</feature>
<evidence type="ECO:0000256" key="5">
    <source>
        <dbReference type="ARBA" id="ARBA00022832"/>
    </source>
</evidence>
<evidence type="ECO:0000256" key="7">
    <source>
        <dbReference type="ARBA" id="ARBA00023098"/>
    </source>
</evidence>
<keyword evidence="5 10" id="KW-0276">Fatty acid metabolism</keyword>
<feature type="transmembrane region" description="Helical" evidence="10">
    <location>
        <begin position="92"/>
        <end position="113"/>
    </location>
</feature>
<comment type="similarity">
    <text evidence="10">Belongs to the ELO family.</text>
</comment>
<keyword evidence="7 10" id="KW-0443">Lipid metabolism</keyword>
<dbReference type="PANTHER" id="PTHR11157:SF169">
    <property type="entry name" value="ELONGATION OF FATTY ACIDS PROTEIN"/>
    <property type="match status" value="1"/>
</dbReference>
<dbReference type="EC" id="2.3.1.-" evidence="10"/>
<dbReference type="STRING" id="1230097.A0A423XAZ4"/>
<reference evidence="12 13" key="1">
    <citation type="submission" date="2015-09" db="EMBL/GenBank/DDBJ databases">
        <title>Host preference determinants of Valsa canker pathogens revealed by comparative genomics.</title>
        <authorList>
            <person name="Yin Z."/>
            <person name="Huang L."/>
        </authorList>
    </citation>
    <scope>NUCLEOTIDE SEQUENCE [LARGE SCALE GENOMIC DNA]</scope>
    <source>
        <strain evidence="12 13">SXYLt</strain>
    </source>
</reference>
<keyword evidence="2 10" id="KW-0444">Lipid biosynthesis</keyword>
<dbReference type="GO" id="GO:0005789">
    <property type="term" value="C:endoplasmic reticulum membrane"/>
    <property type="evidence" value="ECO:0007669"/>
    <property type="project" value="TreeGrafter"/>
</dbReference>
<dbReference type="GO" id="GO:0042761">
    <property type="term" value="P:very long-chain fatty acid biosynthetic process"/>
    <property type="evidence" value="ECO:0007669"/>
    <property type="project" value="TreeGrafter"/>
</dbReference>
<dbReference type="GO" id="GO:0019367">
    <property type="term" value="P:fatty acid elongation, saturated fatty acid"/>
    <property type="evidence" value="ECO:0007669"/>
    <property type="project" value="TreeGrafter"/>
</dbReference>
<proteinExistence type="inferred from homology"/>